<evidence type="ECO:0000256" key="1">
    <source>
        <dbReference type="SAM" id="MobiDB-lite"/>
    </source>
</evidence>
<dbReference type="Proteomes" id="UP000886890">
    <property type="component" value="Unassembled WGS sequence"/>
</dbReference>
<keyword evidence="2" id="KW-0732">Signal</keyword>
<feature type="chain" id="PRO_5039424065" description="Lipoprotein" evidence="2">
    <location>
        <begin position="25"/>
        <end position="119"/>
    </location>
</feature>
<evidence type="ECO:0008006" key="5">
    <source>
        <dbReference type="Google" id="ProtNLM"/>
    </source>
</evidence>
<feature type="compositionally biased region" description="Basic and acidic residues" evidence="1">
    <location>
        <begin position="104"/>
        <end position="119"/>
    </location>
</feature>
<sequence length="119" mass="12588">MKNRKMAMFGIVFAAALTAMTACGQKNTDSQGAGKENMVNDVTNGTDRQDQTNPDDTLGDDIQDAGEDLKGGVEDTIDGVRDGAEDAVDGVKDGTEDTVDGVEDGTRNTTDDNRNDNNK</sequence>
<accession>A0A9D2BJQ6</accession>
<reference evidence="3" key="1">
    <citation type="journal article" date="2021" name="PeerJ">
        <title>Extensive microbial diversity within the chicken gut microbiome revealed by metagenomics and culture.</title>
        <authorList>
            <person name="Gilroy R."/>
            <person name="Ravi A."/>
            <person name="Getino M."/>
            <person name="Pursley I."/>
            <person name="Horton D.L."/>
            <person name="Alikhan N.F."/>
            <person name="Baker D."/>
            <person name="Gharbi K."/>
            <person name="Hall N."/>
            <person name="Watson M."/>
            <person name="Adriaenssens E.M."/>
            <person name="Foster-Nyarko E."/>
            <person name="Jarju S."/>
            <person name="Secka A."/>
            <person name="Antonio M."/>
            <person name="Oren A."/>
            <person name="Chaudhuri R.R."/>
            <person name="La Ragione R."/>
            <person name="Hildebrand F."/>
            <person name="Pallen M.J."/>
        </authorList>
    </citation>
    <scope>NUCLEOTIDE SEQUENCE</scope>
    <source>
        <strain evidence="3">CHK183-1962</strain>
    </source>
</reference>
<dbReference type="Gene3D" id="1.20.120.20">
    <property type="entry name" value="Apolipoprotein"/>
    <property type="match status" value="1"/>
</dbReference>
<feature type="compositionally biased region" description="Acidic residues" evidence="1">
    <location>
        <begin position="57"/>
        <end position="66"/>
    </location>
</feature>
<proteinExistence type="predicted"/>
<feature type="region of interest" description="Disordered" evidence="1">
    <location>
        <begin position="25"/>
        <end position="119"/>
    </location>
</feature>
<organism evidence="3 4">
    <name type="scientific">Candidatus Fusicatenibacter merdavium</name>
    <dbReference type="NCBI Taxonomy" id="2838600"/>
    <lineage>
        <taxon>Bacteria</taxon>
        <taxon>Bacillati</taxon>
        <taxon>Bacillota</taxon>
        <taxon>Clostridia</taxon>
        <taxon>Lachnospirales</taxon>
        <taxon>Lachnospiraceae</taxon>
        <taxon>Fusicatenibacter</taxon>
    </lineage>
</organism>
<comment type="caution">
    <text evidence="3">The sequence shown here is derived from an EMBL/GenBank/DDBJ whole genome shotgun (WGS) entry which is preliminary data.</text>
</comment>
<evidence type="ECO:0000256" key="2">
    <source>
        <dbReference type="SAM" id="SignalP"/>
    </source>
</evidence>
<protein>
    <recommendedName>
        <fullName evidence="5">Lipoprotein</fullName>
    </recommendedName>
</protein>
<evidence type="ECO:0000313" key="3">
    <source>
        <dbReference type="EMBL" id="HIX77937.1"/>
    </source>
</evidence>
<dbReference type="AlphaFoldDB" id="A0A9D2BJQ6"/>
<evidence type="ECO:0000313" key="4">
    <source>
        <dbReference type="Proteomes" id="UP000886890"/>
    </source>
</evidence>
<name>A0A9D2BJQ6_9FIRM</name>
<feature type="compositionally biased region" description="Basic and acidic residues" evidence="1">
    <location>
        <begin position="67"/>
        <end position="95"/>
    </location>
</feature>
<feature type="compositionally biased region" description="Polar residues" evidence="1">
    <location>
        <begin position="40"/>
        <end position="55"/>
    </location>
</feature>
<reference evidence="3" key="2">
    <citation type="submission" date="2021-04" db="EMBL/GenBank/DDBJ databases">
        <authorList>
            <person name="Gilroy R."/>
        </authorList>
    </citation>
    <scope>NUCLEOTIDE SEQUENCE</scope>
    <source>
        <strain evidence="3">CHK183-1962</strain>
    </source>
</reference>
<gene>
    <name evidence="3" type="ORF">H9734_10135</name>
</gene>
<dbReference type="PROSITE" id="PS51257">
    <property type="entry name" value="PROKAR_LIPOPROTEIN"/>
    <property type="match status" value="1"/>
</dbReference>
<dbReference type="EMBL" id="DXEK01000165">
    <property type="protein sequence ID" value="HIX77937.1"/>
    <property type="molecule type" value="Genomic_DNA"/>
</dbReference>
<feature type="signal peptide" evidence="2">
    <location>
        <begin position="1"/>
        <end position="24"/>
    </location>
</feature>